<name>X1AKH0_9ZZZZ</name>
<keyword evidence="1" id="KW-0472">Membrane</keyword>
<evidence type="ECO:0000313" key="2">
    <source>
        <dbReference type="EMBL" id="GAG70052.1"/>
    </source>
</evidence>
<dbReference type="EMBL" id="BART01008185">
    <property type="protein sequence ID" value="GAG70052.1"/>
    <property type="molecule type" value="Genomic_DNA"/>
</dbReference>
<feature type="non-terminal residue" evidence="2">
    <location>
        <position position="381"/>
    </location>
</feature>
<gene>
    <name evidence="2" type="ORF">S01H4_18458</name>
</gene>
<reference evidence="2" key="1">
    <citation type="journal article" date="2014" name="Front. Microbiol.">
        <title>High frequency of phylogenetically diverse reductive dehalogenase-homologous genes in deep subseafloor sedimentary metagenomes.</title>
        <authorList>
            <person name="Kawai M."/>
            <person name="Futagami T."/>
            <person name="Toyoda A."/>
            <person name="Takaki Y."/>
            <person name="Nishi S."/>
            <person name="Hori S."/>
            <person name="Arai W."/>
            <person name="Tsubouchi T."/>
            <person name="Morono Y."/>
            <person name="Uchiyama I."/>
            <person name="Ito T."/>
            <person name="Fujiyama A."/>
            <person name="Inagaki F."/>
            <person name="Takami H."/>
        </authorList>
    </citation>
    <scope>NUCLEOTIDE SEQUENCE</scope>
    <source>
        <strain evidence="2">Expedition CK06-06</strain>
    </source>
</reference>
<keyword evidence="1" id="KW-0812">Transmembrane</keyword>
<keyword evidence="1" id="KW-1133">Transmembrane helix</keyword>
<comment type="caution">
    <text evidence="2">The sequence shown here is derived from an EMBL/GenBank/DDBJ whole genome shotgun (WGS) entry which is preliminary data.</text>
</comment>
<accession>X1AKH0</accession>
<organism evidence="2">
    <name type="scientific">marine sediment metagenome</name>
    <dbReference type="NCBI Taxonomy" id="412755"/>
    <lineage>
        <taxon>unclassified sequences</taxon>
        <taxon>metagenomes</taxon>
        <taxon>ecological metagenomes</taxon>
    </lineage>
</organism>
<protein>
    <submittedName>
        <fullName evidence="2">Uncharacterized protein</fullName>
    </submittedName>
</protein>
<feature type="transmembrane region" description="Helical" evidence="1">
    <location>
        <begin position="21"/>
        <end position="40"/>
    </location>
</feature>
<sequence>MKKSEEEIKEEKRQRFLKSALFPLGIILLLCVSFASATFVDPRDSSRECSIDPADYHYANTTPNDWTPEEDYDVVDIPSASGVTYVVHLLDVWFDDGDLSVSISALDNGANLQSLIRSNAVVTNNWYVYDGSYHNTGYSFFHSTEYNITFYNDLSTNSVNYTTQPGGNNDTEDFTTDNGDFSAVRLHGHSGGTGTSYNSAIYVWICNQTGIESCNCPAGAVADTTPPEVTTSTLNHTTGRDAPNQTAWADISKLTMSETTDDTITITFTATETSNFSIGNSDKNITDMVPNFGNPCATTDTTTHSCTVNSTFTASFGSQCFYLSGRDTSGNENETSTSGCLNVSLIDLTDPSFSGAVNTSINFFRHYSNFTANITLLDPLS</sequence>
<proteinExistence type="predicted"/>
<evidence type="ECO:0000256" key="1">
    <source>
        <dbReference type="SAM" id="Phobius"/>
    </source>
</evidence>
<dbReference type="AlphaFoldDB" id="X1AKH0"/>